<protein>
    <submittedName>
        <fullName evidence="2">Uncharacterized protein</fullName>
    </submittedName>
</protein>
<dbReference type="Proteomes" id="UP000823388">
    <property type="component" value="Chromosome 2K"/>
</dbReference>
<dbReference type="AlphaFoldDB" id="A0A8T0W3J1"/>
<feature type="compositionally biased region" description="Pro residues" evidence="1">
    <location>
        <begin position="136"/>
        <end position="146"/>
    </location>
</feature>
<organism evidence="2 3">
    <name type="scientific">Panicum virgatum</name>
    <name type="common">Blackwell switchgrass</name>
    <dbReference type="NCBI Taxonomy" id="38727"/>
    <lineage>
        <taxon>Eukaryota</taxon>
        <taxon>Viridiplantae</taxon>
        <taxon>Streptophyta</taxon>
        <taxon>Embryophyta</taxon>
        <taxon>Tracheophyta</taxon>
        <taxon>Spermatophyta</taxon>
        <taxon>Magnoliopsida</taxon>
        <taxon>Liliopsida</taxon>
        <taxon>Poales</taxon>
        <taxon>Poaceae</taxon>
        <taxon>PACMAD clade</taxon>
        <taxon>Panicoideae</taxon>
        <taxon>Panicodae</taxon>
        <taxon>Paniceae</taxon>
        <taxon>Panicinae</taxon>
        <taxon>Panicum</taxon>
        <taxon>Panicum sect. Hiantes</taxon>
    </lineage>
</organism>
<sequence length="154" mass="16871">MTQVAYSMRCICGTEAAVPRRAGPYLFLSHWRGHRPLRLLAGRSVIFLAVVFHPVRLDRTACAAALLQQARALPPLSTVRRRPAPIQACAPSFSVSAMMSRLSHRSNWRSSCHPVSAYRSRPSSAMVAEISTSPPSTAPPLPPLPRPSRLNPKP</sequence>
<comment type="caution">
    <text evidence="2">The sequence shown here is derived from an EMBL/GenBank/DDBJ whole genome shotgun (WGS) entry which is preliminary data.</text>
</comment>
<dbReference type="EMBL" id="CM029039">
    <property type="protein sequence ID" value="KAG2640536.1"/>
    <property type="molecule type" value="Genomic_DNA"/>
</dbReference>
<evidence type="ECO:0000256" key="1">
    <source>
        <dbReference type="SAM" id="MobiDB-lite"/>
    </source>
</evidence>
<keyword evidence="3" id="KW-1185">Reference proteome</keyword>
<evidence type="ECO:0000313" key="2">
    <source>
        <dbReference type="EMBL" id="KAG2640536.1"/>
    </source>
</evidence>
<name>A0A8T0W3J1_PANVG</name>
<proteinExistence type="predicted"/>
<accession>A0A8T0W3J1</accession>
<gene>
    <name evidence="2" type="ORF">PVAP13_2KG109348</name>
</gene>
<feature type="region of interest" description="Disordered" evidence="1">
    <location>
        <begin position="124"/>
        <end position="154"/>
    </location>
</feature>
<evidence type="ECO:0000313" key="3">
    <source>
        <dbReference type="Proteomes" id="UP000823388"/>
    </source>
</evidence>
<reference evidence="2" key="1">
    <citation type="submission" date="2020-05" db="EMBL/GenBank/DDBJ databases">
        <title>WGS assembly of Panicum virgatum.</title>
        <authorList>
            <person name="Lovell J.T."/>
            <person name="Jenkins J."/>
            <person name="Shu S."/>
            <person name="Juenger T.E."/>
            <person name="Schmutz J."/>
        </authorList>
    </citation>
    <scope>NUCLEOTIDE SEQUENCE</scope>
    <source>
        <strain evidence="2">AP13</strain>
    </source>
</reference>